<dbReference type="EMBL" id="LXPE01000005">
    <property type="protein sequence ID" value="OBA28160.1"/>
    <property type="molecule type" value="Genomic_DNA"/>
</dbReference>
<dbReference type="Proteomes" id="UP000092321">
    <property type="component" value="Unassembled WGS sequence"/>
</dbReference>
<proteinExistence type="predicted"/>
<name>A0A1B7THE2_9ASCO</name>
<dbReference type="SUPFAM" id="SSF57850">
    <property type="entry name" value="RING/U-box"/>
    <property type="match status" value="1"/>
</dbReference>
<reference evidence="2" key="1">
    <citation type="journal article" date="2016" name="Proc. Natl. Acad. Sci. U.S.A.">
        <title>Comparative genomics of biotechnologically important yeasts.</title>
        <authorList>
            <person name="Riley R."/>
            <person name="Haridas S."/>
            <person name="Wolfe K.H."/>
            <person name="Lopes M.R."/>
            <person name="Hittinger C.T."/>
            <person name="Goeker M."/>
            <person name="Salamov A.A."/>
            <person name="Wisecaver J.H."/>
            <person name="Long T.M."/>
            <person name="Calvey C.H."/>
            <person name="Aerts A.L."/>
            <person name="Barry K.W."/>
            <person name="Choi C."/>
            <person name="Clum A."/>
            <person name="Coughlan A.Y."/>
            <person name="Deshpande S."/>
            <person name="Douglass A.P."/>
            <person name="Hanson S.J."/>
            <person name="Klenk H.-P."/>
            <person name="LaButti K.M."/>
            <person name="Lapidus A."/>
            <person name="Lindquist E.A."/>
            <person name="Lipzen A.M."/>
            <person name="Meier-Kolthoff J.P."/>
            <person name="Ohm R.A."/>
            <person name="Otillar R.P."/>
            <person name="Pangilinan J.L."/>
            <person name="Peng Y."/>
            <person name="Rokas A."/>
            <person name="Rosa C.A."/>
            <person name="Scheuner C."/>
            <person name="Sibirny A.A."/>
            <person name="Slot J.C."/>
            <person name="Stielow J.B."/>
            <person name="Sun H."/>
            <person name="Kurtzman C.P."/>
            <person name="Blackwell M."/>
            <person name="Grigoriev I.V."/>
            <person name="Jeffries T.W."/>
        </authorList>
    </citation>
    <scope>NUCLEOTIDE SEQUENCE [LARGE SCALE GENOMIC DNA]</scope>
    <source>
        <strain evidence="2">NRRL Y-1626</strain>
    </source>
</reference>
<comment type="caution">
    <text evidence="1">The sequence shown here is derived from an EMBL/GenBank/DDBJ whole genome shotgun (WGS) entry which is preliminary data.</text>
</comment>
<dbReference type="AlphaFoldDB" id="A0A1B7THE2"/>
<gene>
    <name evidence="1" type="ORF">HANVADRAFT_1241</name>
</gene>
<evidence type="ECO:0000313" key="2">
    <source>
        <dbReference type="Proteomes" id="UP000092321"/>
    </source>
</evidence>
<dbReference type="InterPro" id="IPR013083">
    <property type="entry name" value="Znf_RING/FYVE/PHD"/>
</dbReference>
<organism evidence="1 2">
    <name type="scientific">Hanseniaspora valbyensis NRRL Y-1626</name>
    <dbReference type="NCBI Taxonomy" id="766949"/>
    <lineage>
        <taxon>Eukaryota</taxon>
        <taxon>Fungi</taxon>
        <taxon>Dikarya</taxon>
        <taxon>Ascomycota</taxon>
        <taxon>Saccharomycotina</taxon>
        <taxon>Saccharomycetes</taxon>
        <taxon>Saccharomycodales</taxon>
        <taxon>Saccharomycodaceae</taxon>
        <taxon>Hanseniaspora</taxon>
    </lineage>
</organism>
<evidence type="ECO:0000313" key="1">
    <source>
        <dbReference type="EMBL" id="OBA28160.1"/>
    </source>
</evidence>
<dbReference type="Gene3D" id="3.30.40.10">
    <property type="entry name" value="Zinc/RING finger domain, C3HC4 (zinc finger)"/>
    <property type="match status" value="1"/>
</dbReference>
<evidence type="ECO:0008006" key="3">
    <source>
        <dbReference type="Google" id="ProtNLM"/>
    </source>
</evidence>
<accession>A0A1B7THE2</accession>
<protein>
    <recommendedName>
        <fullName evidence="3">RING-Gid-type domain-containing protein</fullName>
    </recommendedName>
</protein>
<sequence>MSLDYENLLDQINSEHDSYLRSIDDMNDSIETLFKATRNTIVCSTKGPTEKKELLDAYKRTYFSMLNLDKIKSYNFQKEDDNSNKHFINSSVLDKICLSDELEDKYELDKSKLKDLIDEHMMKIGVEYVHTKNNSNKSIDYKIDNFTKFGNATDIVNYLSTRTNIYLQKNKFERLLIIHCFEFYGILIKLFMVKDDLDGFDSKSFLNELRDLINKLPATLDTKTKSLKTNIIFFVKILQLPDLGASLQILNQIEKSNIISRDIDQLTTFLENFYYAITPNISRESSLQLFIEASLIALDQVSIDIEEKNKRDKPSNSSKTNEVDLNSQFYLLDDNQFSVQLELPSYLSNFHETLTCPIDHKEMNLLANPATILGCGHIFGQSTIKKLLENFVPNHEAPYCGEHSVTCPYCNVSTQEENARTVQYLNLKEQVFENFIDYFGNDVD</sequence>
<keyword evidence="2" id="KW-1185">Reference proteome</keyword>